<comment type="function">
    <text evidence="7">Aspartyl-tRNA synthetase with relaxed tRNA specificity since it is able to aspartylate not only its cognate tRNA(Asp) but also tRNA(Asn). Reaction proceeds in two steps: L-aspartate is first activated by ATP to form Asp-AMP and then transferred to the acceptor end of tRNA(Asp/Asn).</text>
</comment>
<dbReference type="Gene3D" id="3.30.1360.30">
    <property type="entry name" value="GAD-like domain"/>
    <property type="match status" value="1"/>
</dbReference>
<evidence type="ECO:0000256" key="1">
    <source>
        <dbReference type="ARBA" id="ARBA00006303"/>
    </source>
</evidence>
<evidence type="ECO:0000256" key="6">
    <source>
        <dbReference type="ARBA" id="ARBA00023146"/>
    </source>
</evidence>
<dbReference type="InterPro" id="IPR004115">
    <property type="entry name" value="GAD-like_sf"/>
</dbReference>
<dbReference type="GO" id="GO:0006422">
    <property type="term" value="P:aspartyl-tRNA aminoacylation"/>
    <property type="evidence" value="ECO:0007669"/>
    <property type="project" value="UniProtKB-UniRule"/>
</dbReference>
<dbReference type="InterPro" id="IPR004524">
    <property type="entry name" value="Asp-tRNA-ligase_1"/>
</dbReference>
<evidence type="ECO:0000313" key="9">
    <source>
        <dbReference type="EMBL" id="SJZ36043.1"/>
    </source>
</evidence>
<dbReference type="SUPFAM" id="SSF55681">
    <property type="entry name" value="Class II aaRS and biotin synthetases"/>
    <property type="match status" value="1"/>
</dbReference>
<dbReference type="GO" id="GO:0004815">
    <property type="term" value="F:aspartate-tRNA ligase activity"/>
    <property type="evidence" value="ECO:0007669"/>
    <property type="project" value="UniProtKB-UniRule"/>
</dbReference>
<feature type="binding site" evidence="7">
    <location>
        <position position="237"/>
    </location>
    <ligand>
        <name>ATP</name>
        <dbReference type="ChEBI" id="CHEBI:30616"/>
    </ligand>
</feature>
<dbReference type="InterPro" id="IPR047089">
    <property type="entry name" value="Asp-tRNA-ligase_1_N"/>
</dbReference>
<keyword evidence="2 7" id="KW-0436">Ligase</keyword>
<feature type="region of interest" description="Aspartate" evidence="7">
    <location>
        <begin position="206"/>
        <end position="209"/>
    </location>
</feature>
<feature type="binding site" evidence="7">
    <location>
        <position position="228"/>
    </location>
    <ligand>
        <name>L-aspartate</name>
        <dbReference type="ChEBI" id="CHEBI:29991"/>
    </ligand>
</feature>
<name>A0A1T4K0V2_9FIRM</name>
<dbReference type="InterPro" id="IPR002312">
    <property type="entry name" value="Asp/Asn-tRNA-synth_IIb"/>
</dbReference>
<comment type="subcellular location">
    <subcellularLocation>
        <location evidence="7">Cytoplasm</location>
    </subcellularLocation>
</comment>
<dbReference type="GO" id="GO:0005737">
    <property type="term" value="C:cytoplasm"/>
    <property type="evidence" value="ECO:0007669"/>
    <property type="project" value="UniProtKB-SubCell"/>
</dbReference>
<reference evidence="9 10" key="1">
    <citation type="submission" date="2017-02" db="EMBL/GenBank/DDBJ databases">
        <authorList>
            <person name="Peterson S.W."/>
        </authorList>
    </citation>
    <scope>NUCLEOTIDE SEQUENCE [LARGE SCALE GENOMIC DNA]</scope>
    <source>
        <strain evidence="9 10">DSM 15102</strain>
    </source>
</reference>
<keyword evidence="6 7" id="KW-0030">Aminoacyl-tRNA synthetase</keyword>
<dbReference type="InterPro" id="IPR006195">
    <property type="entry name" value="aa-tRNA-synth_II"/>
</dbReference>
<feature type="binding site" evidence="7">
    <location>
        <begin position="543"/>
        <end position="546"/>
    </location>
    <ligand>
        <name>ATP</name>
        <dbReference type="ChEBI" id="CHEBI:30616"/>
    </ligand>
</feature>
<dbReference type="EC" id="6.1.1.23" evidence="7"/>
<feature type="binding site" evidence="7">
    <location>
        <position position="182"/>
    </location>
    <ligand>
        <name>L-aspartate</name>
        <dbReference type="ChEBI" id="CHEBI:29991"/>
    </ligand>
</feature>
<proteinExistence type="inferred from homology"/>
<dbReference type="PROSITE" id="PS50862">
    <property type="entry name" value="AA_TRNA_LIGASE_II"/>
    <property type="match status" value="1"/>
</dbReference>
<dbReference type="AlphaFoldDB" id="A0A1T4K0V2"/>
<comment type="similarity">
    <text evidence="1 7">Belongs to the class-II aminoacyl-tRNA synthetase family. Type 1 subfamily.</text>
</comment>
<dbReference type="HAMAP" id="MF_00044">
    <property type="entry name" value="Asp_tRNA_synth_type1"/>
    <property type="match status" value="1"/>
</dbReference>
<protein>
    <recommendedName>
        <fullName evidence="7">Aspartate--tRNA(Asp/Asn) ligase</fullName>
        <ecNumber evidence="7">6.1.1.23</ecNumber>
    </recommendedName>
    <alternativeName>
        <fullName evidence="7">Aspartyl-tRNA synthetase</fullName>
        <shortName evidence="7">AspRS</shortName>
    </alternativeName>
    <alternativeName>
        <fullName evidence="7">Non-discriminating aspartyl-tRNA synthetase</fullName>
        <shortName evidence="7">ND-AspRS</shortName>
    </alternativeName>
</protein>
<dbReference type="Proteomes" id="UP000196365">
    <property type="component" value="Unassembled WGS sequence"/>
</dbReference>
<sequence>MYQDMETSKRTHTCGILRGNNVGEKVVLVGWVHRRRDLGGLIFINLRDRTGMIQVVFDKEVCEEAFEIASTVRNEYVVSVEGEVTLREEGQINHGIATGEIEIKGEKIEILDSAHTPPIYIEDDDKVSEDIRLKYRYLDLRKPKMQQNLIVRHKITKVIRDYLDQRGFIEIETPVLTKPTPEGARDYLVPSRVQKGKWFALPQSPQLFKQILMVSGMDRYFQIVKCFRDEDLRADRQPEFTQIDMELSFVNQEDIIKINEGLIREVFKKIIGYDISSSIPRMTYQEAMERFGSDKPDIRFGLELKDLTEIVKNSEFKVFSNAVREGGQVRAINAKGCGKRFSRKEIDSLGEFVKLYKAKGLAWINVTENSVKSPIVKFLKNQELQDILSTMEAEIGDLILIVADQNEKIVYNTLGQLRLELSRKLKLTKNDSFAFLWITEFPLLEYSEEEGRYVATHHPFTSPMDEDISLLEDHPEKVRAKAYDLVVNGVELGGGSIRIHNRDLQEKMFKALGFSKKQAWEQFGFLLEAFQYGTPPHGGIAFGLDRLTMLLTQTDNIKDVIAFPKTQNHSCLMTNAPAIAENQQLEELGIRIIKER</sequence>
<dbReference type="GO" id="GO:0005524">
    <property type="term" value="F:ATP binding"/>
    <property type="evidence" value="ECO:0007669"/>
    <property type="project" value="UniProtKB-UniRule"/>
</dbReference>
<evidence type="ECO:0000256" key="2">
    <source>
        <dbReference type="ARBA" id="ARBA00022598"/>
    </source>
</evidence>
<dbReference type="GO" id="GO:0050560">
    <property type="term" value="F:aspartate-tRNA(Asn) ligase activity"/>
    <property type="evidence" value="ECO:0007669"/>
    <property type="project" value="UniProtKB-EC"/>
</dbReference>
<feature type="binding site" evidence="7">
    <location>
        <begin position="228"/>
        <end position="230"/>
    </location>
    <ligand>
        <name>ATP</name>
        <dbReference type="ChEBI" id="CHEBI:30616"/>
    </ligand>
</feature>
<feature type="binding site" evidence="7">
    <location>
        <position position="491"/>
    </location>
    <ligand>
        <name>ATP</name>
        <dbReference type="ChEBI" id="CHEBI:30616"/>
    </ligand>
</feature>
<evidence type="ECO:0000313" key="10">
    <source>
        <dbReference type="Proteomes" id="UP000196365"/>
    </source>
</evidence>
<gene>
    <name evidence="7" type="primary">aspS</name>
    <name evidence="9" type="ORF">SAMN02745973_00268</name>
</gene>
<evidence type="ECO:0000256" key="4">
    <source>
        <dbReference type="ARBA" id="ARBA00022840"/>
    </source>
</evidence>
<feature type="binding site" evidence="7">
    <location>
        <position position="498"/>
    </location>
    <ligand>
        <name>L-aspartate</name>
        <dbReference type="ChEBI" id="CHEBI:29991"/>
    </ligand>
</feature>
<dbReference type="RefSeq" id="WP_087677708.1">
    <property type="nucleotide sequence ID" value="NZ_FUWV01000001.1"/>
</dbReference>
<feature type="site" description="Important for tRNA non-discrimination" evidence="7">
    <location>
        <position position="90"/>
    </location>
</feature>
<dbReference type="CDD" id="cd00777">
    <property type="entry name" value="AspRS_core"/>
    <property type="match status" value="1"/>
</dbReference>
<dbReference type="PANTHER" id="PTHR22594:SF5">
    <property type="entry name" value="ASPARTATE--TRNA LIGASE, MITOCHONDRIAL"/>
    <property type="match status" value="1"/>
</dbReference>
<dbReference type="PANTHER" id="PTHR22594">
    <property type="entry name" value="ASPARTYL/LYSYL-TRNA SYNTHETASE"/>
    <property type="match status" value="1"/>
</dbReference>
<keyword evidence="7" id="KW-0963">Cytoplasm</keyword>
<dbReference type="NCBIfam" id="TIGR00459">
    <property type="entry name" value="aspS_bact"/>
    <property type="match status" value="1"/>
</dbReference>
<dbReference type="PRINTS" id="PR01042">
    <property type="entry name" value="TRNASYNTHASP"/>
</dbReference>
<dbReference type="OrthoDB" id="9802326at2"/>
<evidence type="ECO:0000259" key="8">
    <source>
        <dbReference type="PROSITE" id="PS50862"/>
    </source>
</evidence>
<dbReference type="NCBIfam" id="NF001750">
    <property type="entry name" value="PRK00476.1"/>
    <property type="match status" value="1"/>
</dbReference>
<keyword evidence="4 7" id="KW-0067">ATP-binding</keyword>
<dbReference type="InterPro" id="IPR004364">
    <property type="entry name" value="Aa-tRNA-synt_II"/>
</dbReference>
<dbReference type="InterPro" id="IPR012340">
    <property type="entry name" value="NA-bd_OB-fold"/>
</dbReference>
<keyword evidence="5 7" id="KW-0648">Protein biosynthesis</keyword>
<dbReference type="Pfam" id="PF02938">
    <property type="entry name" value="GAD"/>
    <property type="match status" value="1"/>
</dbReference>
<evidence type="ECO:0000256" key="3">
    <source>
        <dbReference type="ARBA" id="ARBA00022741"/>
    </source>
</evidence>
<dbReference type="GO" id="GO:0003676">
    <property type="term" value="F:nucleic acid binding"/>
    <property type="evidence" value="ECO:0007669"/>
    <property type="project" value="InterPro"/>
</dbReference>
<dbReference type="Pfam" id="PF01336">
    <property type="entry name" value="tRNA_anti-codon"/>
    <property type="match status" value="1"/>
</dbReference>
<dbReference type="Pfam" id="PF00152">
    <property type="entry name" value="tRNA-synt_2"/>
    <property type="match status" value="1"/>
</dbReference>
<accession>A0A1T4K0V2</accession>
<evidence type="ECO:0000256" key="7">
    <source>
        <dbReference type="HAMAP-Rule" id="MF_00044"/>
    </source>
</evidence>
<organism evidence="9 10">
    <name type="scientific">Garciella nitratireducens DSM 15102</name>
    <dbReference type="NCBI Taxonomy" id="1121911"/>
    <lineage>
        <taxon>Bacteria</taxon>
        <taxon>Bacillati</taxon>
        <taxon>Bacillota</taxon>
        <taxon>Clostridia</taxon>
        <taxon>Eubacteriales</taxon>
        <taxon>Eubacteriaceae</taxon>
        <taxon>Garciella</taxon>
    </lineage>
</organism>
<dbReference type="SUPFAM" id="SSF55261">
    <property type="entry name" value="GAD domain-like"/>
    <property type="match status" value="1"/>
</dbReference>
<dbReference type="GO" id="GO:0140096">
    <property type="term" value="F:catalytic activity, acting on a protein"/>
    <property type="evidence" value="ECO:0007669"/>
    <property type="project" value="UniProtKB-ARBA"/>
</dbReference>
<dbReference type="Gene3D" id="2.40.50.140">
    <property type="entry name" value="Nucleic acid-binding proteins"/>
    <property type="match status" value="1"/>
</dbReference>
<evidence type="ECO:0000256" key="5">
    <source>
        <dbReference type="ARBA" id="ARBA00022917"/>
    </source>
</evidence>
<dbReference type="InterPro" id="IPR004365">
    <property type="entry name" value="NA-bd_OB_tRNA"/>
</dbReference>
<comment type="catalytic activity">
    <reaction evidence="7">
        <text>tRNA(Asx) + L-aspartate + ATP = L-aspartyl-tRNA(Asx) + AMP + diphosphate</text>
        <dbReference type="Rhea" id="RHEA:18349"/>
        <dbReference type="Rhea" id="RHEA-COMP:9710"/>
        <dbReference type="Rhea" id="RHEA-COMP:9711"/>
        <dbReference type="ChEBI" id="CHEBI:29991"/>
        <dbReference type="ChEBI" id="CHEBI:30616"/>
        <dbReference type="ChEBI" id="CHEBI:33019"/>
        <dbReference type="ChEBI" id="CHEBI:78442"/>
        <dbReference type="ChEBI" id="CHEBI:78516"/>
        <dbReference type="ChEBI" id="CHEBI:456215"/>
        <dbReference type="EC" id="6.1.1.23"/>
    </reaction>
</comment>
<feature type="binding site" evidence="7">
    <location>
        <position position="457"/>
    </location>
    <ligand>
        <name>L-aspartate</name>
        <dbReference type="ChEBI" id="CHEBI:29991"/>
    </ligand>
</feature>
<comment type="subunit">
    <text evidence="7">Homodimer.</text>
</comment>
<dbReference type="Gene3D" id="3.30.930.10">
    <property type="entry name" value="Bira Bifunctional Protein, Domain 2"/>
    <property type="match status" value="1"/>
</dbReference>
<keyword evidence="3 7" id="KW-0547">Nucleotide-binding</keyword>
<dbReference type="InterPro" id="IPR045864">
    <property type="entry name" value="aa-tRNA-synth_II/BPL/LPL"/>
</dbReference>
<dbReference type="GO" id="GO:0016740">
    <property type="term" value="F:transferase activity"/>
    <property type="evidence" value="ECO:0007669"/>
    <property type="project" value="UniProtKB-ARBA"/>
</dbReference>
<keyword evidence="10" id="KW-1185">Reference proteome</keyword>
<comment type="caution">
    <text evidence="7">Lacks conserved residue(s) required for the propagation of feature annotation.</text>
</comment>
<dbReference type="EMBL" id="FUWV01000001">
    <property type="protein sequence ID" value="SJZ36043.1"/>
    <property type="molecule type" value="Genomic_DNA"/>
</dbReference>
<dbReference type="SUPFAM" id="SSF50249">
    <property type="entry name" value="Nucleic acid-binding proteins"/>
    <property type="match status" value="1"/>
</dbReference>
<feature type="domain" description="Aminoacyl-transfer RNA synthetases class-II family profile" evidence="8">
    <location>
        <begin position="151"/>
        <end position="564"/>
    </location>
</feature>
<dbReference type="InterPro" id="IPR047090">
    <property type="entry name" value="AspRS_core"/>
</dbReference>
<dbReference type="InterPro" id="IPR029351">
    <property type="entry name" value="GAD_dom"/>
</dbReference>
<dbReference type="CDD" id="cd04317">
    <property type="entry name" value="EcAspRS_like_N"/>
    <property type="match status" value="1"/>
</dbReference>